<comment type="caution">
    <text evidence="3">The sequence shown here is derived from an EMBL/GenBank/DDBJ whole genome shotgun (WGS) entry which is preliminary data.</text>
</comment>
<keyword evidence="2" id="KW-0812">Transmembrane</keyword>
<feature type="coiled-coil region" evidence="1">
    <location>
        <begin position="63"/>
        <end position="90"/>
    </location>
</feature>
<evidence type="ECO:0000256" key="1">
    <source>
        <dbReference type="SAM" id="Coils"/>
    </source>
</evidence>
<evidence type="ECO:0008006" key="5">
    <source>
        <dbReference type="Google" id="ProtNLM"/>
    </source>
</evidence>
<organism evidence="3 4">
    <name type="scientific">Methylophilus flavus</name>
    <dbReference type="NCBI Taxonomy" id="640084"/>
    <lineage>
        <taxon>Bacteria</taxon>
        <taxon>Pseudomonadati</taxon>
        <taxon>Pseudomonadota</taxon>
        <taxon>Betaproteobacteria</taxon>
        <taxon>Nitrosomonadales</taxon>
        <taxon>Methylophilaceae</taxon>
        <taxon>Methylophilus</taxon>
    </lineage>
</organism>
<evidence type="ECO:0000313" key="3">
    <source>
        <dbReference type="EMBL" id="MFD1121099.1"/>
    </source>
</evidence>
<name>A0ABW3P519_9PROT</name>
<keyword evidence="2" id="KW-0472">Membrane</keyword>
<dbReference type="RefSeq" id="WP_379029362.1">
    <property type="nucleotide sequence ID" value="NZ_JBHTLN010000001.1"/>
</dbReference>
<keyword evidence="2" id="KW-1133">Transmembrane helix</keyword>
<keyword evidence="1" id="KW-0175">Coiled coil</keyword>
<keyword evidence="4" id="KW-1185">Reference proteome</keyword>
<proteinExistence type="predicted"/>
<sequence>MAIQFLPIIKALAPYIAQVATSAVPAFTYKPEAAAKADPLLVKQIEELQAAAVQNAESIHVLAEKMQQAIQQIEAAAQVANKQVAAYKTMLFVSFGLSIAAISTCVYILTR</sequence>
<accession>A0ABW3P519</accession>
<feature type="transmembrane region" description="Helical" evidence="2">
    <location>
        <begin position="90"/>
        <end position="109"/>
    </location>
</feature>
<evidence type="ECO:0000313" key="4">
    <source>
        <dbReference type="Proteomes" id="UP001597206"/>
    </source>
</evidence>
<dbReference type="EMBL" id="JBHTLN010000001">
    <property type="protein sequence ID" value="MFD1121099.1"/>
    <property type="molecule type" value="Genomic_DNA"/>
</dbReference>
<reference evidence="4" key="1">
    <citation type="journal article" date="2019" name="Int. J. Syst. Evol. Microbiol.">
        <title>The Global Catalogue of Microorganisms (GCM) 10K type strain sequencing project: providing services to taxonomists for standard genome sequencing and annotation.</title>
        <authorList>
            <consortium name="The Broad Institute Genomics Platform"/>
            <consortium name="The Broad Institute Genome Sequencing Center for Infectious Disease"/>
            <person name="Wu L."/>
            <person name="Ma J."/>
        </authorList>
    </citation>
    <scope>NUCLEOTIDE SEQUENCE [LARGE SCALE GENOMIC DNA]</scope>
    <source>
        <strain evidence="4">CCUG 58411</strain>
    </source>
</reference>
<dbReference type="Proteomes" id="UP001597206">
    <property type="component" value="Unassembled WGS sequence"/>
</dbReference>
<evidence type="ECO:0000256" key="2">
    <source>
        <dbReference type="SAM" id="Phobius"/>
    </source>
</evidence>
<gene>
    <name evidence="3" type="ORF">ACFQ2T_01160</name>
</gene>
<protein>
    <recommendedName>
        <fullName evidence="5">Chemotaxis protein</fullName>
    </recommendedName>
</protein>